<dbReference type="AlphaFoldDB" id="A0A0C6G2I0"/>
<evidence type="ECO:0000313" key="1">
    <source>
        <dbReference type="EMBL" id="BAQ50320.1"/>
    </source>
</evidence>
<evidence type="ECO:0000313" key="2">
    <source>
        <dbReference type="Proteomes" id="UP000061432"/>
    </source>
</evidence>
<reference evidence="1 2" key="1">
    <citation type="journal article" date="2015" name="Genome Announc.">
        <title>Complete Genome Sequence of Methylobacterium aquaticum Strain 22A, Isolated from Racomitrium japonicum Moss.</title>
        <authorList>
            <person name="Tani A."/>
            <person name="Ogura Y."/>
            <person name="Hayashi T."/>
            <person name="Kimbara K."/>
        </authorList>
    </citation>
    <scope>NUCLEOTIDE SEQUENCE [LARGE SCALE GENOMIC DNA]</scope>
    <source>
        <strain evidence="1 2">MA-22A</strain>
        <plasmid evidence="2">Plasmid pMaq22A_3p DNA</plasmid>
    </source>
</reference>
<dbReference type="EMBL" id="AP014707">
    <property type="protein sequence ID" value="BAQ50320.1"/>
    <property type="molecule type" value="Genomic_DNA"/>
</dbReference>
<accession>A0A0C6G2I0</accession>
<proteinExistence type="predicted"/>
<dbReference type="Proteomes" id="UP000061432">
    <property type="component" value="Plasmid pMaq22A_3p"/>
</dbReference>
<dbReference type="KEGG" id="maqu:Maq22A_3p50345"/>
<dbReference type="RefSeq" id="WP_060851364.1">
    <property type="nucleotide sequence ID" value="NZ_AP014707.1"/>
</dbReference>
<name>A0A0C6G2I0_9HYPH</name>
<organism evidence="1 2">
    <name type="scientific">Methylobacterium aquaticum</name>
    <dbReference type="NCBI Taxonomy" id="270351"/>
    <lineage>
        <taxon>Bacteria</taxon>
        <taxon>Pseudomonadati</taxon>
        <taxon>Pseudomonadota</taxon>
        <taxon>Alphaproteobacteria</taxon>
        <taxon>Hyphomicrobiales</taxon>
        <taxon>Methylobacteriaceae</taxon>
        <taxon>Methylobacterium</taxon>
    </lineage>
</organism>
<keyword evidence="1" id="KW-0614">Plasmid</keyword>
<reference evidence="2" key="2">
    <citation type="submission" date="2015-01" db="EMBL/GenBank/DDBJ databases">
        <title>Complete genome sequence of Methylobacterium aquaticum strain 22A.</title>
        <authorList>
            <person name="Tani A."/>
            <person name="Ogura Y."/>
            <person name="Hayashi T."/>
        </authorList>
    </citation>
    <scope>NUCLEOTIDE SEQUENCE [LARGE SCALE GENOMIC DNA]</scope>
    <source>
        <strain evidence="2">MA-22A</strain>
        <plasmid evidence="2">Plasmid pMaq22A_3p DNA</plasmid>
    </source>
</reference>
<gene>
    <name evidence="1" type="ORF">Maq22A_3p50345</name>
</gene>
<protein>
    <submittedName>
        <fullName evidence="1">Uncharacterized protein</fullName>
    </submittedName>
</protein>
<dbReference type="PATRIC" id="fig|270351.10.peg.7506"/>
<sequence length="66" mass="7437">MSQPDPKLLTTAIDVIERWHRTCRRYDLGNASGADMSLAREDADRALKRAADAGHDITDLRKENDL</sequence>
<geneLocation type="plasmid" evidence="2">
    <name>pMaq22A_3p DNA</name>
</geneLocation>